<dbReference type="InterPro" id="IPR018483">
    <property type="entry name" value="Carb_kinase_FGGY_CS"/>
</dbReference>
<evidence type="ECO:0000256" key="4">
    <source>
        <dbReference type="ARBA" id="ARBA00022777"/>
    </source>
</evidence>
<feature type="domain" description="Carbohydrate kinase FGGY C-terminal" evidence="10">
    <location>
        <begin position="264"/>
        <end position="449"/>
    </location>
</feature>
<dbReference type="InterPro" id="IPR043129">
    <property type="entry name" value="ATPase_NBD"/>
</dbReference>
<dbReference type="AlphaFoldDB" id="A0A4Q1CEJ7"/>
<dbReference type="PROSITE" id="PS00933">
    <property type="entry name" value="FGGY_KINASES_1"/>
    <property type="match status" value="1"/>
</dbReference>
<evidence type="ECO:0000256" key="3">
    <source>
        <dbReference type="ARBA" id="ARBA00022741"/>
    </source>
</evidence>
<organism evidence="11 12">
    <name type="scientific">Lacibacter luteus</name>
    <dbReference type="NCBI Taxonomy" id="2508719"/>
    <lineage>
        <taxon>Bacteria</taxon>
        <taxon>Pseudomonadati</taxon>
        <taxon>Bacteroidota</taxon>
        <taxon>Chitinophagia</taxon>
        <taxon>Chitinophagales</taxon>
        <taxon>Chitinophagaceae</taxon>
        <taxon>Lacibacter</taxon>
    </lineage>
</organism>
<comment type="caution">
    <text evidence="11">The sequence shown here is derived from an EMBL/GenBank/DDBJ whole genome shotgun (WGS) entry which is preliminary data.</text>
</comment>
<protein>
    <recommendedName>
        <fullName evidence="7">ATP:glycerol 3-phosphotransferase</fullName>
    </recommendedName>
</protein>
<evidence type="ECO:0000313" key="11">
    <source>
        <dbReference type="EMBL" id="RXK57977.1"/>
    </source>
</evidence>
<evidence type="ECO:0000256" key="5">
    <source>
        <dbReference type="ARBA" id="ARBA00022798"/>
    </source>
</evidence>
<evidence type="ECO:0000256" key="6">
    <source>
        <dbReference type="ARBA" id="ARBA00022840"/>
    </source>
</evidence>
<keyword evidence="3" id="KW-0547">Nucleotide-binding</keyword>
<dbReference type="SUPFAM" id="SSF53067">
    <property type="entry name" value="Actin-like ATPase domain"/>
    <property type="match status" value="2"/>
</dbReference>
<dbReference type="InterPro" id="IPR018484">
    <property type="entry name" value="FGGY_N"/>
</dbReference>
<feature type="domain" description="Carbohydrate kinase FGGY N-terminal" evidence="9">
    <location>
        <begin position="5"/>
        <end position="254"/>
    </location>
</feature>
<dbReference type="RefSeq" id="WP_129132406.1">
    <property type="nucleotide sequence ID" value="NZ_SDHW01000007.1"/>
</dbReference>
<keyword evidence="4 8" id="KW-0418">Kinase</keyword>
<name>A0A4Q1CEJ7_9BACT</name>
<evidence type="ECO:0000259" key="9">
    <source>
        <dbReference type="Pfam" id="PF00370"/>
    </source>
</evidence>
<dbReference type="Pfam" id="PF00370">
    <property type="entry name" value="FGGY_N"/>
    <property type="match status" value="1"/>
</dbReference>
<dbReference type="Gene3D" id="3.30.420.40">
    <property type="match status" value="2"/>
</dbReference>
<dbReference type="InterPro" id="IPR000577">
    <property type="entry name" value="Carb_kinase_FGGY"/>
</dbReference>
<dbReference type="Proteomes" id="UP000290204">
    <property type="component" value="Unassembled WGS sequence"/>
</dbReference>
<dbReference type="Pfam" id="PF02782">
    <property type="entry name" value="FGGY_C"/>
    <property type="match status" value="1"/>
</dbReference>
<sequence length="499" mass="54486">MSNKYILAIDQGTSSTKSLIFDEKGQAIAKGTENLHTHYLDHGFVEQEPEVIYQNVLTSVAKCLQEFAAKGFDASAIAGIGISNQRETFVVWDKTGKPLHNAVVWQCKRSVQICEELKQQGLSEQVNQKTGLVIDPYFSATKLIWLNRNNEAVKSAIQQSEAYFGTIDTWLLYKFSNGKAYATDYTNVSRTLLFNLHSLQWDQELIDAFGLTGIQLPEVKSSSASFGETTLDGLFAQPVPVTAMIGDSHAAAFGEGCFEAGTAKATLGTGCSILMNIGDKPVQSNNGMVTTICWSIDGRIDYAFEGVIVSCGATIEWLKNELNLFTDSKQTEAMATAVADNGGVYLIPAFSGLGSPHWQAERRASISGMSFGTTKNHIVRAALESIPYQIKDVVSAMQSDATFALKSVNINGGISGNRFVMQMIADLLQINITRSAVADASALGAAFLARLGAKLYKNLEELKACLAVDTVYQPNAESKFENFYRQWQLRIQDYSNLPS</sequence>
<dbReference type="CDD" id="cd07769">
    <property type="entry name" value="ASKHA_NBD_FGGY_GK"/>
    <property type="match status" value="1"/>
</dbReference>
<evidence type="ECO:0000256" key="7">
    <source>
        <dbReference type="ARBA" id="ARBA00043149"/>
    </source>
</evidence>
<evidence type="ECO:0000256" key="1">
    <source>
        <dbReference type="ARBA" id="ARBA00009156"/>
    </source>
</evidence>
<dbReference type="PANTHER" id="PTHR10196:SF69">
    <property type="entry name" value="GLYCEROL KINASE"/>
    <property type="match status" value="1"/>
</dbReference>
<evidence type="ECO:0000259" key="10">
    <source>
        <dbReference type="Pfam" id="PF02782"/>
    </source>
</evidence>
<evidence type="ECO:0000313" key="12">
    <source>
        <dbReference type="Proteomes" id="UP000290204"/>
    </source>
</evidence>
<dbReference type="OrthoDB" id="9805576at2"/>
<keyword evidence="2 8" id="KW-0808">Transferase</keyword>
<proteinExistence type="inferred from homology"/>
<keyword evidence="12" id="KW-1185">Reference proteome</keyword>
<dbReference type="GO" id="GO:0004370">
    <property type="term" value="F:glycerol kinase activity"/>
    <property type="evidence" value="ECO:0007669"/>
    <property type="project" value="TreeGrafter"/>
</dbReference>
<dbReference type="NCBIfam" id="NF000756">
    <property type="entry name" value="PRK00047.1"/>
    <property type="match status" value="1"/>
</dbReference>
<evidence type="ECO:0000256" key="8">
    <source>
        <dbReference type="RuleBase" id="RU003733"/>
    </source>
</evidence>
<comment type="similarity">
    <text evidence="1 8">Belongs to the FGGY kinase family.</text>
</comment>
<gene>
    <name evidence="11" type="primary">glpK</name>
    <name evidence="11" type="ORF">ESA94_18340</name>
</gene>
<keyword evidence="6" id="KW-0067">ATP-binding</keyword>
<dbReference type="InterPro" id="IPR018485">
    <property type="entry name" value="FGGY_C"/>
</dbReference>
<dbReference type="FunFam" id="3.30.420.40:FF:000008">
    <property type="entry name" value="Glycerol kinase"/>
    <property type="match status" value="1"/>
</dbReference>
<evidence type="ECO:0000256" key="2">
    <source>
        <dbReference type="ARBA" id="ARBA00022679"/>
    </source>
</evidence>
<reference evidence="11 12" key="1">
    <citation type="submission" date="2019-01" db="EMBL/GenBank/DDBJ databases">
        <title>Lacibacter sp. strain TTM-7.</title>
        <authorList>
            <person name="Chen W.-M."/>
        </authorList>
    </citation>
    <scope>NUCLEOTIDE SEQUENCE [LARGE SCALE GENOMIC DNA]</scope>
    <source>
        <strain evidence="11 12">TTM-7</strain>
    </source>
</reference>
<dbReference type="GO" id="GO:0005524">
    <property type="term" value="F:ATP binding"/>
    <property type="evidence" value="ECO:0007669"/>
    <property type="project" value="UniProtKB-KW"/>
</dbReference>
<dbReference type="PIRSF" id="PIRSF000538">
    <property type="entry name" value="GlpK"/>
    <property type="match status" value="1"/>
</dbReference>
<dbReference type="GO" id="GO:0019563">
    <property type="term" value="P:glycerol catabolic process"/>
    <property type="evidence" value="ECO:0007669"/>
    <property type="project" value="TreeGrafter"/>
</dbReference>
<keyword evidence="5" id="KW-0319">Glycerol metabolism</keyword>
<dbReference type="PANTHER" id="PTHR10196">
    <property type="entry name" value="SUGAR KINASE"/>
    <property type="match status" value="1"/>
</dbReference>
<accession>A0A4Q1CEJ7</accession>
<dbReference type="GO" id="GO:0005829">
    <property type="term" value="C:cytosol"/>
    <property type="evidence" value="ECO:0007669"/>
    <property type="project" value="TreeGrafter"/>
</dbReference>
<dbReference type="PROSITE" id="PS00445">
    <property type="entry name" value="FGGY_KINASES_2"/>
    <property type="match status" value="1"/>
</dbReference>
<dbReference type="EMBL" id="SDHW01000007">
    <property type="protein sequence ID" value="RXK57977.1"/>
    <property type="molecule type" value="Genomic_DNA"/>
</dbReference>